<sequence length="225" mass="25913">MFYYLGVDLGGGEKTFAVAIREKTNVGLHIEKSLSLKNNSPKPSSMVEIIEFVRKNPVLGTAIDAPLSFSINLEKGFRASDLALRSLLPREYRKWVLSYHALMGIPLRGLLLAQKLSPYCGAILETHPRASFFFLLPKEKRYLAHKYKREPLEEEEINYLKNYFKKLFSIELTHTFFYDDLLDALICALTSYLFFKKPEKLLFLPQEEKDLFGFGPFVIIGESFL</sequence>
<dbReference type="AlphaFoldDB" id="A0A2N7PIH5"/>
<protein>
    <recommendedName>
        <fullName evidence="3">DUF429 domain-containing protein</fullName>
    </recommendedName>
</protein>
<dbReference type="Proteomes" id="UP000235731">
    <property type="component" value="Unassembled WGS sequence"/>
</dbReference>
<name>A0A2N7PIH5_9BACT</name>
<organism evidence="1 2">
    <name type="scientific">Caldimicrobium thiodismutans</name>
    <dbReference type="NCBI Taxonomy" id="1653476"/>
    <lineage>
        <taxon>Bacteria</taxon>
        <taxon>Pseudomonadati</taxon>
        <taxon>Thermodesulfobacteriota</taxon>
        <taxon>Thermodesulfobacteria</taxon>
        <taxon>Thermodesulfobacteriales</taxon>
        <taxon>Thermodesulfobacteriaceae</taxon>
        <taxon>Caldimicrobium</taxon>
    </lineage>
</organism>
<comment type="caution">
    <text evidence="1">The sequence shown here is derived from an EMBL/GenBank/DDBJ whole genome shotgun (WGS) entry which is preliminary data.</text>
</comment>
<gene>
    <name evidence="1" type="ORF">C0197_05685</name>
</gene>
<evidence type="ECO:0000313" key="1">
    <source>
        <dbReference type="EMBL" id="PMP61413.1"/>
    </source>
</evidence>
<reference evidence="1 2" key="1">
    <citation type="submission" date="2018-01" db="EMBL/GenBank/DDBJ databases">
        <title>Metagenomic assembled genomes from two thermal pools in the Uzon Caldera, Kamchatka, Russia.</title>
        <authorList>
            <person name="Wilkins L."/>
            <person name="Ettinger C."/>
        </authorList>
    </citation>
    <scope>NUCLEOTIDE SEQUENCE [LARGE SCALE GENOMIC DNA]</scope>
    <source>
        <strain evidence="1">ZAV-15</strain>
    </source>
</reference>
<accession>A0A2N7PIH5</accession>
<proteinExistence type="predicted"/>
<dbReference type="EMBL" id="PNIE01000084">
    <property type="protein sequence ID" value="PMP61413.1"/>
    <property type="molecule type" value="Genomic_DNA"/>
</dbReference>
<evidence type="ECO:0008006" key="3">
    <source>
        <dbReference type="Google" id="ProtNLM"/>
    </source>
</evidence>
<evidence type="ECO:0000313" key="2">
    <source>
        <dbReference type="Proteomes" id="UP000235731"/>
    </source>
</evidence>